<evidence type="ECO:0000256" key="10">
    <source>
        <dbReference type="ARBA" id="ARBA00023098"/>
    </source>
</evidence>
<evidence type="ECO:0000256" key="6">
    <source>
        <dbReference type="ARBA" id="ARBA00022679"/>
    </source>
</evidence>
<keyword evidence="16" id="KW-1185">Reference proteome</keyword>
<dbReference type="InterPro" id="IPR001330">
    <property type="entry name" value="Prenyltrans"/>
</dbReference>
<comment type="catalytic activity">
    <reaction evidence="13">
        <text>L-cysteinyl-[protein] + (2E,6E)-farnesyl diphosphate = S-(2E,6E)-farnesyl-L-cysteinyl-[protein] + diphosphate</text>
        <dbReference type="Rhea" id="RHEA:13345"/>
        <dbReference type="Rhea" id="RHEA-COMP:10131"/>
        <dbReference type="Rhea" id="RHEA-COMP:11535"/>
        <dbReference type="ChEBI" id="CHEBI:29950"/>
        <dbReference type="ChEBI" id="CHEBI:33019"/>
        <dbReference type="ChEBI" id="CHEBI:86019"/>
        <dbReference type="ChEBI" id="CHEBI:175763"/>
    </reaction>
</comment>
<accession>A0A1X2I912</accession>
<dbReference type="Pfam" id="PF00432">
    <property type="entry name" value="Prenyltrans"/>
    <property type="match status" value="1"/>
</dbReference>
<dbReference type="PANTHER" id="PTHR11774">
    <property type="entry name" value="GERANYLGERANYL TRANSFERASE TYPE BETA SUBUNIT"/>
    <property type="match status" value="1"/>
</dbReference>
<dbReference type="FunFam" id="1.50.10.20:FF:000007">
    <property type="entry name" value="Protein farnesyltransferase subunit beta"/>
    <property type="match status" value="1"/>
</dbReference>
<evidence type="ECO:0000256" key="11">
    <source>
        <dbReference type="ARBA" id="ARBA00055850"/>
    </source>
</evidence>
<evidence type="ECO:0000256" key="1">
    <source>
        <dbReference type="ARBA" id="ARBA00010497"/>
    </source>
</evidence>
<name>A0A1X2I912_9FUNG</name>
<keyword evidence="10" id="KW-0443">Lipid metabolism</keyword>
<dbReference type="Gene3D" id="1.50.10.20">
    <property type="match status" value="1"/>
</dbReference>
<evidence type="ECO:0000256" key="9">
    <source>
        <dbReference type="ARBA" id="ARBA00022833"/>
    </source>
</evidence>
<dbReference type="GO" id="GO:0097354">
    <property type="term" value="P:prenylation"/>
    <property type="evidence" value="ECO:0007669"/>
    <property type="project" value="UniProtKB-UniRule"/>
</dbReference>
<dbReference type="CDD" id="cd02893">
    <property type="entry name" value="FTase"/>
    <property type="match status" value="1"/>
</dbReference>
<evidence type="ECO:0000256" key="8">
    <source>
        <dbReference type="ARBA" id="ARBA00022737"/>
    </source>
</evidence>
<evidence type="ECO:0000256" key="7">
    <source>
        <dbReference type="ARBA" id="ARBA00022723"/>
    </source>
</evidence>
<keyword evidence="6 13" id="KW-0808">Transferase</keyword>
<protein>
    <recommendedName>
        <fullName evidence="3 13">Protein farnesyltransferase subunit beta</fullName>
        <shortName evidence="13">FTase-beta</shortName>
        <ecNumber evidence="2 13">2.5.1.58</ecNumber>
    </recommendedName>
</protein>
<evidence type="ECO:0000256" key="2">
    <source>
        <dbReference type="ARBA" id="ARBA00012702"/>
    </source>
</evidence>
<dbReference type="OrthoDB" id="10261146at2759"/>
<keyword evidence="9 13" id="KW-0862">Zinc</keyword>
<evidence type="ECO:0000256" key="4">
    <source>
        <dbReference type="ARBA" id="ARBA00022553"/>
    </source>
</evidence>
<comment type="similarity">
    <text evidence="1 13">Belongs to the protein prenyltransferase subunit beta family.</text>
</comment>
<keyword evidence="4" id="KW-0597">Phosphoprotein</keyword>
<dbReference type="GO" id="GO:0004660">
    <property type="term" value="F:protein farnesyltransferase activity"/>
    <property type="evidence" value="ECO:0007669"/>
    <property type="project" value="UniProtKB-UniRule"/>
</dbReference>
<keyword evidence="7 13" id="KW-0479">Metal-binding</keyword>
<evidence type="ECO:0000313" key="15">
    <source>
        <dbReference type="EMBL" id="ORZ11964.1"/>
    </source>
</evidence>
<evidence type="ECO:0000256" key="13">
    <source>
        <dbReference type="RuleBase" id="RU365056"/>
    </source>
</evidence>
<dbReference type="AlphaFoldDB" id="A0A1X2I912"/>
<dbReference type="InterPro" id="IPR008930">
    <property type="entry name" value="Terpenoid_cyclase/PrenylTrfase"/>
</dbReference>
<dbReference type="InterPro" id="IPR045089">
    <property type="entry name" value="PGGT1B-like"/>
</dbReference>
<dbReference type="EMBL" id="MCGE01000020">
    <property type="protein sequence ID" value="ORZ11964.1"/>
    <property type="molecule type" value="Genomic_DNA"/>
</dbReference>
<evidence type="ECO:0000256" key="3">
    <source>
        <dbReference type="ARBA" id="ARBA00015798"/>
    </source>
</evidence>
<sequence length="454" mass="50255">MGILNETVSLHTLRVKDDGLPTETSFEQKRTEDLVLDAFVPYAPNNANRQSLETVRLERDTHTSYINRGLQHLGRWMVALDASRPWLMYWMLHALDLLEAPLSADIRTRGVATLGVCQHPSGGFGGGPNQLAHLATTYAAVNALAILGTKEAFDSIDRTALYQFLLEMKQPDGSFTMHDGGEIDIRGSYCALSVAALTNLLTPELMENCGDFIARAQTYEGGIGPYPGKEAHNGYTFCGVAAIEILGEMGKLDVDKLTKWCVDRQMQLEGGFQGRTNKLVDGCYSFWGAGDFPLLSAELTRRQQANGNQTQEMDYLFDREALQEYILLCCQSENGGLIDKPGKGADHYHTCYCLSGLSTSQHLVDRDEEKAEAIMALGLNPFVGGLGSLMWKYSNDFVVVGDVDNLLAPTHPIHNITVKKARHMIHHFYAEELAPVRHLLPSDEEPSDEIDDNQ</sequence>
<organism evidence="15 16">
    <name type="scientific">Absidia repens</name>
    <dbReference type="NCBI Taxonomy" id="90262"/>
    <lineage>
        <taxon>Eukaryota</taxon>
        <taxon>Fungi</taxon>
        <taxon>Fungi incertae sedis</taxon>
        <taxon>Mucoromycota</taxon>
        <taxon>Mucoromycotina</taxon>
        <taxon>Mucoromycetes</taxon>
        <taxon>Mucorales</taxon>
        <taxon>Cunninghamellaceae</taxon>
        <taxon>Absidia</taxon>
    </lineage>
</organism>
<keyword evidence="5 13" id="KW-0637">Prenyltransferase</keyword>
<dbReference type="STRING" id="90262.A0A1X2I912"/>
<keyword evidence="8" id="KW-0677">Repeat</keyword>
<proteinExistence type="inferred from homology"/>
<comment type="function">
    <text evidence="13">Catalyzes the transfer of a farnesyl moiety from farnesyl diphosphate to a cysteine at the fourth position from the C-terminus of several proteins. The beta subunit is responsible for peptide-binding.</text>
</comment>
<comment type="cofactor">
    <cofactor evidence="13">
        <name>Zn(2+)</name>
        <dbReference type="ChEBI" id="CHEBI:29105"/>
    </cofactor>
    <text evidence="13">Binds 1 zinc ion per subunit.</text>
</comment>
<dbReference type="GO" id="GO:0006629">
    <property type="term" value="P:lipid metabolic process"/>
    <property type="evidence" value="ECO:0007669"/>
    <property type="project" value="UniProtKB-KW"/>
</dbReference>
<evidence type="ECO:0000313" key="16">
    <source>
        <dbReference type="Proteomes" id="UP000193560"/>
    </source>
</evidence>
<dbReference type="GO" id="GO:0008270">
    <property type="term" value="F:zinc ion binding"/>
    <property type="evidence" value="ECO:0007669"/>
    <property type="project" value="UniProtKB-UniRule"/>
</dbReference>
<comment type="function">
    <text evidence="11">Essential subunit of the farnesyltransferase complex. Catalyzes the transfer of a farnesyl moiety from farnesyl diphosphate to a cysteine at the fourth position from the C-terminus of several proteins having the C-terminal sequence Cys-aliphatic-aliphatic-X.</text>
</comment>
<comment type="subunit">
    <text evidence="12">Heterodimer of FNTA and FNTB.</text>
</comment>
<dbReference type="GO" id="GO:0005965">
    <property type="term" value="C:protein farnesyltransferase complex"/>
    <property type="evidence" value="ECO:0007669"/>
    <property type="project" value="UniProtKB-UniRule"/>
</dbReference>
<evidence type="ECO:0000256" key="12">
    <source>
        <dbReference type="ARBA" id="ARBA00064192"/>
    </source>
</evidence>
<dbReference type="InterPro" id="IPR026872">
    <property type="entry name" value="FTB"/>
</dbReference>
<gene>
    <name evidence="15" type="ORF">BCR42DRAFT_379666</name>
</gene>
<comment type="subunit">
    <text evidence="13">Heterodimer of an alpha and a beta subunit.</text>
</comment>
<dbReference type="EC" id="2.5.1.58" evidence="2 13"/>
<reference evidence="15 16" key="1">
    <citation type="submission" date="2016-07" db="EMBL/GenBank/DDBJ databases">
        <title>Pervasive Adenine N6-methylation of Active Genes in Fungi.</title>
        <authorList>
            <consortium name="DOE Joint Genome Institute"/>
            <person name="Mondo S.J."/>
            <person name="Dannebaum R.O."/>
            <person name="Kuo R.C."/>
            <person name="Labutti K."/>
            <person name="Haridas S."/>
            <person name="Kuo A."/>
            <person name="Salamov A."/>
            <person name="Ahrendt S.R."/>
            <person name="Lipzen A."/>
            <person name="Sullivan W."/>
            <person name="Andreopoulos W.B."/>
            <person name="Clum A."/>
            <person name="Lindquist E."/>
            <person name="Daum C."/>
            <person name="Ramamoorthy G.K."/>
            <person name="Gryganskyi A."/>
            <person name="Culley D."/>
            <person name="Magnuson J.K."/>
            <person name="James T.Y."/>
            <person name="O'Malley M.A."/>
            <person name="Stajich J.E."/>
            <person name="Spatafora J.W."/>
            <person name="Visel A."/>
            <person name="Grigoriev I.V."/>
        </authorList>
    </citation>
    <scope>NUCLEOTIDE SEQUENCE [LARGE SCALE GENOMIC DNA]</scope>
    <source>
        <strain evidence="15 16">NRRL 1336</strain>
    </source>
</reference>
<dbReference type="PANTHER" id="PTHR11774:SF6">
    <property type="entry name" value="PROTEIN FARNESYLTRANSFERASE SUBUNIT BETA"/>
    <property type="match status" value="1"/>
</dbReference>
<evidence type="ECO:0000256" key="5">
    <source>
        <dbReference type="ARBA" id="ARBA00022602"/>
    </source>
</evidence>
<dbReference type="Proteomes" id="UP000193560">
    <property type="component" value="Unassembled WGS sequence"/>
</dbReference>
<evidence type="ECO:0000259" key="14">
    <source>
        <dbReference type="Pfam" id="PF00432"/>
    </source>
</evidence>
<feature type="domain" description="Prenyltransferase alpha-alpha toroid" evidence="14">
    <location>
        <begin position="57"/>
        <end position="416"/>
    </location>
</feature>
<comment type="caution">
    <text evidence="15">The sequence shown here is derived from an EMBL/GenBank/DDBJ whole genome shotgun (WGS) entry which is preliminary data.</text>
</comment>
<dbReference type="SUPFAM" id="SSF48239">
    <property type="entry name" value="Terpenoid cyclases/Protein prenyltransferases"/>
    <property type="match status" value="1"/>
</dbReference>